<proteinExistence type="predicted"/>
<accession>A0ABY4ACK0</accession>
<protein>
    <submittedName>
        <fullName evidence="1">Uncharacterized protein</fullName>
    </submittedName>
</protein>
<name>A0ABY4ACK0_9BURK</name>
<organism evidence="1 2">
    <name type="scientific">Massilia violaceinigra</name>
    <dbReference type="NCBI Taxonomy" id="2045208"/>
    <lineage>
        <taxon>Bacteria</taxon>
        <taxon>Pseudomonadati</taxon>
        <taxon>Pseudomonadota</taxon>
        <taxon>Betaproteobacteria</taxon>
        <taxon>Burkholderiales</taxon>
        <taxon>Oxalobacteraceae</taxon>
        <taxon>Telluria group</taxon>
        <taxon>Massilia</taxon>
    </lineage>
</organism>
<dbReference type="EMBL" id="CP063361">
    <property type="protein sequence ID" value="UOD32461.1"/>
    <property type="molecule type" value="Genomic_DNA"/>
</dbReference>
<keyword evidence="2" id="KW-1185">Reference proteome</keyword>
<evidence type="ECO:0000313" key="2">
    <source>
        <dbReference type="Proteomes" id="UP000831532"/>
    </source>
</evidence>
<reference evidence="1 2" key="1">
    <citation type="submission" date="2020-10" db="EMBL/GenBank/DDBJ databases">
        <title>Genome analysis of Massilia species.</title>
        <authorList>
            <person name="Jung D.-H."/>
        </authorList>
    </citation>
    <scope>NUCLEOTIDE SEQUENCE [LARGE SCALE GENOMIC DNA]</scope>
    <source>
        <strain evidence="2">sipir</strain>
    </source>
</reference>
<sequence>MAQLFKLDQVTPTWPAKNHASGACNTLPENGLNTINTTKPGISLSLLMADAVVLRQAIAARISTMDAVDTESIDEDALAELYDDRDALQRLQDDIKHAFAQAFGTAPPQADASYEHDLK</sequence>
<gene>
    <name evidence="1" type="ORF">INH39_12875</name>
</gene>
<dbReference type="RefSeq" id="WP_243493498.1">
    <property type="nucleotide sequence ID" value="NZ_CP063361.1"/>
</dbReference>
<dbReference type="Proteomes" id="UP000831532">
    <property type="component" value="Chromosome"/>
</dbReference>
<evidence type="ECO:0000313" key="1">
    <source>
        <dbReference type="EMBL" id="UOD32461.1"/>
    </source>
</evidence>